<dbReference type="GO" id="GO:0047429">
    <property type="term" value="F:nucleoside triphosphate diphosphatase activity"/>
    <property type="evidence" value="ECO:0007669"/>
    <property type="project" value="InterPro"/>
</dbReference>
<dbReference type="GO" id="GO:0009143">
    <property type="term" value="P:nucleoside triphosphate catabolic process"/>
    <property type="evidence" value="ECO:0007669"/>
    <property type="project" value="InterPro"/>
</dbReference>
<dbReference type="InterPro" id="IPR025984">
    <property type="entry name" value="DCTPP"/>
</dbReference>
<reference evidence="1" key="1">
    <citation type="submission" date="2021-01" db="EMBL/GenBank/DDBJ databases">
        <authorList>
            <consortium name="Genoscope - CEA"/>
            <person name="William W."/>
        </authorList>
    </citation>
    <scope>NUCLEOTIDE SEQUENCE</scope>
</reference>
<dbReference type="AlphaFoldDB" id="A0A8S1K6M0"/>
<organism evidence="1 2">
    <name type="scientific">Paramecium primaurelia</name>
    <dbReference type="NCBI Taxonomy" id="5886"/>
    <lineage>
        <taxon>Eukaryota</taxon>
        <taxon>Sar</taxon>
        <taxon>Alveolata</taxon>
        <taxon>Ciliophora</taxon>
        <taxon>Intramacronucleata</taxon>
        <taxon>Oligohymenophorea</taxon>
        <taxon>Peniculida</taxon>
        <taxon>Parameciidae</taxon>
        <taxon>Paramecium</taxon>
    </lineage>
</organism>
<accession>A0A8S1K6M0</accession>
<protein>
    <submittedName>
        <fullName evidence="1">Uncharacterized protein</fullName>
    </submittedName>
</protein>
<name>A0A8S1K6M0_PARPR</name>
<proteinExistence type="predicted"/>
<dbReference type="CDD" id="cd11537">
    <property type="entry name" value="NTP-PPase_RS21-C6_like"/>
    <property type="match status" value="1"/>
</dbReference>
<dbReference type="PANTHER" id="PTHR14552">
    <property type="match status" value="1"/>
</dbReference>
<dbReference type="EMBL" id="CAJJDM010000012">
    <property type="protein sequence ID" value="CAD8050919.1"/>
    <property type="molecule type" value="Genomic_DNA"/>
</dbReference>
<dbReference type="Pfam" id="PF12643">
    <property type="entry name" value="MazG-like"/>
    <property type="match status" value="1"/>
</dbReference>
<comment type="caution">
    <text evidence="1">The sequence shown here is derived from an EMBL/GenBank/DDBJ whole genome shotgun (WGS) entry which is preliminary data.</text>
</comment>
<keyword evidence="2" id="KW-1185">Reference proteome</keyword>
<evidence type="ECO:0000313" key="1">
    <source>
        <dbReference type="EMBL" id="CAD8050919.1"/>
    </source>
</evidence>
<dbReference type="Proteomes" id="UP000688137">
    <property type="component" value="Unassembled WGS sequence"/>
</dbReference>
<gene>
    <name evidence="1" type="ORF">PPRIM_AZ9-3.1.T0170298</name>
</gene>
<sequence>MPQIYDCRSSILKIVHKAGLLSTVFQWKGNHPIINEQEIQKSQLILNELKSIILELELQLKEETQNSIVEFVLPDINTKFNQLEFEDLRKLINDWCHQRDWEQYHTPKNIVMALIGEVGELSEIFIDGEFQPGLPEFNNIQNQYINIKLINLVQHQKHHTGEEIADILHNLIRLCDRCNIDIVTAIQMKIQKNSIKYPINKVKGSSLKYDEYQK</sequence>
<dbReference type="OMA" id="INDWCHQ"/>
<dbReference type="PANTHER" id="PTHR14552:SF21">
    <property type="entry name" value="DCTP PYROPHOSPHATASE 1"/>
    <property type="match status" value="1"/>
</dbReference>
<evidence type="ECO:0000313" key="2">
    <source>
        <dbReference type="Proteomes" id="UP000688137"/>
    </source>
</evidence>